<dbReference type="InterPro" id="IPR000073">
    <property type="entry name" value="AB_hydrolase_1"/>
</dbReference>
<sequence length="282" mass="31653">MEKQLTIRHEGLELTATLHYPSFDEQKESKLPSGAEHSGKKQAIIICHGFIGSRVGVDRLFVKTARALAAEGSFVLRFDYGGCGEASGDYGALGFDSMVDQTRTVIDYVSGMDCVDPRRIVLLGHSLGGAVAIMTAVKDRRVKRLVLWSPVAYPFNDIVRIVGRDSYDEAITKGSTDHRGFTLQPVFFESLMQHQPFQAAPRFGGDVLLVHGTSDELIPVDYSFLYQKVFWTRSEGICEKEIIFQANHTYSSRAHQEEAIRLTSSWLGGLDRQQQEWHHWSI</sequence>
<dbReference type="RefSeq" id="WP_119597901.1">
    <property type="nucleotide sequence ID" value="NZ_QXQA01000001.1"/>
</dbReference>
<dbReference type="OrthoDB" id="9780269at2"/>
<dbReference type="InterPro" id="IPR029058">
    <property type="entry name" value="AB_hydrolase_fold"/>
</dbReference>
<dbReference type="EMBL" id="QXQA01000001">
    <property type="protein sequence ID" value="RIX60526.1"/>
    <property type="molecule type" value="Genomic_DNA"/>
</dbReference>
<reference evidence="2 3" key="1">
    <citation type="submission" date="2018-09" db="EMBL/GenBank/DDBJ databases">
        <title>Paenibacillus aracenensis nov. sp. isolated from a cave in southern Spain.</title>
        <authorList>
            <person name="Jurado V."/>
            <person name="Gutierrez-Patricio S."/>
            <person name="Gonzalez-Pimentel J.L."/>
            <person name="Miller A.Z."/>
            <person name="Laiz L."/>
            <person name="Saiz-Jimenez C."/>
        </authorList>
    </citation>
    <scope>NUCLEOTIDE SEQUENCE [LARGE SCALE GENOMIC DNA]</scope>
    <source>
        <strain evidence="2 3">DSM 22867</strain>
    </source>
</reference>
<comment type="caution">
    <text evidence="2">The sequence shown here is derived from an EMBL/GenBank/DDBJ whole genome shotgun (WGS) entry which is preliminary data.</text>
</comment>
<protein>
    <submittedName>
        <fullName evidence="2">Alpha/beta fold hydrolase</fullName>
    </submittedName>
</protein>
<dbReference type="Pfam" id="PF00561">
    <property type="entry name" value="Abhydrolase_1"/>
    <property type="match status" value="1"/>
</dbReference>
<dbReference type="PANTHER" id="PTHR43265">
    <property type="entry name" value="ESTERASE ESTD"/>
    <property type="match status" value="1"/>
</dbReference>
<dbReference type="InterPro" id="IPR053145">
    <property type="entry name" value="AB_hydrolase_Est10"/>
</dbReference>
<keyword evidence="2" id="KW-0378">Hydrolase</keyword>
<dbReference type="Proteomes" id="UP000266482">
    <property type="component" value="Unassembled WGS sequence"/>
</dbReference>
<proteinExistence type="predicted"/>
<evidence type="ECO:0000313" key="2">
    <source>
        <dbReference type="EMBL" id="RIX60526.1"/>
    </source>
</evidence>
<name>A0A3A1VLK3_9BACL</name>
<keyword evidence="3" id="KW-1185">Reference proteome</keyword>
<dbReference type="PANTHER" id="PTHR43265:SF1">
    <property type="entry name" value="ESTERASE ESTD"/>
    <property type="match status" value="1"/>
</dbReference>
<gene>
    <name evidence="2" type="ORF">D3P08_02915</name>
</gene>
<dbReference type="Gene3D" id="3.40.50.1820">
    <property type="entry name" value="alpha/beta hydrolase"/>
    <property type="match status" value="1"/>
</dbReference>
<evidence type="ECO:0000259" key="1">
    <source>
        <dbReference type="Pfam" id="PF00561"/>
    </source>
</evidence>
<accession>A0A3A1VLK3</accession>
<organism evidence="2 3">
    <name type="scientific">Paenibacillus nanensis</name>
    <dbReference type="NCBI Taxonomy" id="393251"/>
    <lineage>
        <taxon>Bacteria</taxon>
        <taxon>Bacillati</taxon>
        <taxon>Bacillota</taxon>
        <taxon>Bacilli</taxon>
        <taxon>Bacillales</taxon>
        <taxon>Paenibacillaceae</taxon>
        <taxon>Paenibacillus</taxon>
    </lineage>
</organism>
<dbReference type="SUPFAM" id="SSF53474">
    <property type="entry name" value="alpha/beta-Hydrolases"/>
    <property type="match status" value="1"/>
</dbReference>
<evidence type="ECO:0000313" key="3">
    <source>
        <dbReference type="Proteomes" id="UP000266482"/>
    </source>
</evidence>
<dbReference type="AlphaFoldDB" id="A0A3A1VLK3"/>
<feature type="domain" description="AB hydrolase-1" evidence="1">
    <location>
        <begin position="43"/>
        <end position="160"/>
    </location>
</feature>
<dbReference type="GO" id="GO:0052689">
    <property type="term" value="F:carboxylic ester hydrolase activity"/>
    <property type="evidence" value="ECO:0007669"/>
    <property type="project" value="TreeGrafter"/>
</dbReference>